<name>A0AAW5LXB1_STRSU</name>
<sequence length="497" mass="57054">MERDILPDLLKEVQEKFEASYGKSEIVRQAFVELEKKKATYVTANDFALEVGDILAEVLSSSVKGDKLPDGKMYYNIANRLLADTLGRNFELVSGYAGQVQEDLNRSAKIGLQVQVPEINQDRIDGLVNRLSSEDDFNKVAWMLNEPIVNFTQSIVDDSIKTNAEFHYDSGLSPQITRKEGGKCCDWCREVVGIYQYPKVPKDAYRRHQRCRCTVDYDPKNGKIQDIWSKLWRKLKKQEETEERVSEAVFSEGVMQLKKDIAKINMTTATPNDIIEIGKRINYHFNVSEHIGNNAKLKEIFSNFRDIGGEIPKEVWAKGSSKVVKDQLQNAFSYYPKEWAQIPQKHGKKLSAIKRKRGYFSGHDVNLVIATNGVRQSTPFHEIGHLVEWATPDLVRLEKAWVDQRTVGELDSRLKDIFPGSSYGPREVTKKDDFVDPYIGKYYRDAAEVFTMGLQGIFVPEELFVKSYNRQNWSYEKKTINDDPEFLNFIIGLFVKV</sequence>
<dbReference type="EMBL" id="JANJPK010000026">
    <property type="protein sequence ID" value="MCR1233237.1"/>
    <property type="molecule type" value="Genomic_DNA"/>
</dbReference>
<comment type="caution">
    <text evidence="1">The sequence shown here is derived from an EMBL/GenBank/DDBJ whole genome shotgun (WGS) entry which is preliminary data.</text>
</comment>
<organism evidence="1 2">
    <name type="scientific">Streptococcus suis</name>
    <dbReference type="NCBI Taxonomy" id="1307"/>
    <lineage>
        <taxon>Bacteria</taxon>
        <taxon>Bacillati</taxon>
        <taxon>Bacillota</taxon>
        <taxon>Bacilli</taxon>
        <taxon>Lactobacillales</taxon>
        <taxon>Streptococcaceae</taxon>
        <taxon>Streptococcus</taxon>
    </lineage>
</organism>
<gene>
    <name evidence="1" type="ORF">NQD44_08990</name>
</gene>
<dbReference type="Proteomes" id="UP001206089">
    <property type="component" value="Unassembled WGS sequence"/>
</dbReference>
<evidence type="ECO:0000313" key="2">
    <source>
        <dbReference type="Proteomes" id="UP001206089"/>
    </source>
</evidence>
<accession>A0AAW5LXB1</accession>
<proteinExistence type="predicted"/>
<evidence type="ECO:0008006" key="3">
    <source>
        <dbReference type="Google" id="ProtNLM"/>
    </source>
</evidence>
<dbReference type="AlphaFoldDB" id="A0AAW5LXB1"/>
<protein>
    <recommendedName>
        <fullName evidence="3">Phage protein</fullName>
    </recommendedName>
</protein>
<reference evidence="1" key="1">
    <citation type="submission" date="2022-07" db="EMBL/GenBank/DDBJ databases">
        <authorList>
            <person name="Peng Z."/>
        </authorList>
    </citation>
    <scope>NUCLEOTIDE SEQUENCE</scope>
    <source>
        <strain evidence="1">2022WUSS069</strain>
    </source>
</reference>
<dbReference type="RefSeq" id="WP_257384635.1">
    <property type="nucleotide sequence ID" value="NZ_JANJPK010000026.1"/>
</dbReference>
<evidence type="ECO:0000313" key="1">
    <source>
        <dbReference type="EMBL" id="MCR1233237.1"/>
    </source>
</evidence>